<dbReference type="Proteomes" id="UP000091857">
    <property type="component" value="Chromosome 18"/>
</dbReference>
<evidence type="ECO:0000313" key="2">
    <source>
        <dbReference type="Proteomes" id="UP000091857"/>
    </source>
</evidence>
<name>A0ACB7FXB9_MANES</name>
<evidence type="ECO:0000313" key="1">
    <source>
        <dbReference type="EMBL" id="KAG8632301.1"/>
    </source>
</evidence>
<dbReference type="EMBL" id="CM004404">
    <property type="protein sequence ID" value="KAG8632301.1"/>
    <property type="molecule type" value="Genomic_DNA"/>
</dbReference>
<comment type="caution">
    <text evidence="1">The sequence shown here is derived from an EMBL/GenBank/DDBJ whole genome shotgun (WGS) entry which is preliminary data.</text>
</comment>
<keyword evidence="2" id="KW-1185">Reference proteome</keyword>
<organism evidence="1 2">
    <name type="scientific">Manihot esculenta</name>
    <name type="common">Cassava</name>
    <name type="synonym">Jatropha manihot</name>
    <dbReference type="NCBI Taxonomy" id="3983"/>
    <lineage>
        <taxon>Eukaryota</taxon>
        <taxon>Viridiplantae</taxon>
        <taxon>Streptophyta</taxon>
        <taxon>Embryophyta</taxon>
        <taxon>Tracheophyta</taxon>
        <taxon>Spermatophyta</taxon>
        <taxon>Magnoliopsida</taxon>
        <taxon>eudicotyledons</taxon>
        <taxon>Gunneridae</taxon>
        <taxon>Pentapetalae</taxon>
        <taxon>rosids</taxon>
        <taxon>fabids</taxon>
        <taxon>Malpighiales</taxon>
        <taxon>Euphorbiaceae</taxon>
        <taxon>Crotonoideae</taxon>
        <taxon>Manihoteae</taxon>
        <taxon>Manihot</taxon>
    </lineage>
</organism>
<proteinExistence type="predicted"/>
<accession>A0ACB7FXB9</accession>
<protein>
    <submittedName>
        <fullName evidence="1">Uncharacterized protein</fullName>
    </submittedName>
</protein>
<gene>
    <name evidence="1" type="ORF">MANES_18G012160v8</name>
</gene>
<sequence>MNVLIIFCLFFALSCLIETGTTTAGRDGVYIVYMGAGKGYLENYYVQLLSSVSKGKKNAILRSYRHGFSGFAARLSEAEAQSIAQRPGVASVFPDPVFQLHTTRSWEFLKYQTDVKIDSNPTSDSSTSSNGSDTIIGVIDTGIWPESESFSDKDMGPIPSRWKGTCVKGYSFNQSNCNRKLIGARFYESQDDEDDEIYQTPRDMIGHGTHVAATAAGAVVSRASYYGLAEGAAKGGSPGSRIAVYRVCSENGCQGSSILAAFDDAIADGVDVLSISLGPPSLFAPDLNKDPIAIGAFHAVENGITVVCSGGNDGPTSGTVVNAAPWILTVAATTIDRDFESDVLLGGNKAIKGEGINFANIGKSPVHPLIYGKSAKNPDSGEEEARKCQPGSMDEEKIKGKIVLCDNEGGEYSDAKKEEVQSLGGIGLILVDDKSRAVASTYKEFPMTVISSKDAAEILSYINSTENPVATILPTTVVTNYKPAPAVAYFSARGPSITRNILKPDIAAPGVDIIAAWMGNDTEETVKGKEPPLFNVLSGTSMACPHVSGIAAAVKSQNPTLSPSAIKSAIMTTASQTNNVKASITTDSGAIATAYDYGAGEISTTGPLQPGLVYETTTVDYLNFLCYYGYDTSTIKVISATLPEGFTCPKESSSDLISNINYPSIAVFNLPANQIRNVSRTLTNVGGDGDTSYTAVLSVPYGLEVAVGPKELKFTKNGQKLSYQVYFKAFSTLEDVFGAITWTNGKFKVRTPFVVSSRSSKK</sequence>
<reference evidence="2" key="1">
    <citation type="journal article" date="2016" name="Nat. Biotechnol.">
        <title>Sequencing wild and cultivated cassava and related species reveals extensive interspecific hybridization and genetic diversity.</title>
        <authorList>
            <person name="Bredeson J.V."/>
            <person name="Lyons J.B."/>
            <person name="Prochnik S.E."/>
            <person name="Wu G.A."/>
            <person name="Ha C.M."/>
            <person name="Edsinger-Gonzales E."/>
            <person name="Grimwood J."/>
            <person name="Schmutz J."/>
            <person name="Rabbi I.Y."/>
            <person name="Egesi C."/>
            <person name="Nauluvula P."/>
            <person name="Lebot V."/>
            <person name="Ndunguru J."/>
            <person name="Mkamilo G."/>
            <person name="Bart R.S."/>
            <person name="Setter T.L."/>
            <person name="Gleadow R.M."/>
            <person name="Kulakow P."/>
            <person name="Ferguson M.E."/>
            <person name="Rounsley S."/>
            <person name="Rokhsar D.S."/>
        </authorList>
    </citation>
    <scope>NUCLEOTIDE SEQUENCE [LARGE SCALE GENOMIC DNA]</scope>
    <source>
        <strain evidence="2">cv. AM560-2</strain>
    </source>
</reference>